<organism evidence="8 9">
    <name type="scientific">Allacma fusca</name>
    <dbReference type="NCBI Taxonomy" id="39272"/>
    <lineage>
        <taxon>Eukaryota</taxon>
        <taxon>Metazoa</taxon>
        <taxon>Ecdysozoa</taxon>
        <taxon>Arthropoda</taxon>
        <taxon>Hexapoda</taxon>
        <taxon>Collembola</taxon>
        <taxon>Symphypleona</taxon>
        <taxon>Sminthuridae</taxon>
        <taxon>Allacma</taxon>
    </lineage>
</organism>
<keyword evidence="2" id="KW-0547">Nucleotide-binding</keyword>
<feature type="transmembrane region" description="Helical" evidence="6">
    <location>
        <begin position="357"/>
        <end position="375"/>
    </location>
</feature>
<dbReference type="Proteomes" id="UP000708208">
    <property type="component" value="Unassembled WGS sequence"/>
</dbReference>
<comment type="caution">
    <text evidence="8">The sequence shown here is derived from an EMBL/GenBank/DDBJ whole genome shotgun (WGS) entry which is preliminary data.</text>
</comment>
<dbReference type="Pfam" id="PF00664">
    <property type="entry name" value="ABC_membrane"/>
    <property type="match status" value="1"/>
</dbReference>
<dbReference type="EMBL" id="CAJVCH010055313">
    <property type="protein sequence ID" value="CAG7718691.1"/>
    <property type="molecule type" value="Genomic_DNA"/>
</dbReference>
<protein>
    <recommendedName>
        <fullName evidence="7">ABC transmembrane type-1 domain-containing protein</fullName>
    </recommendedName>
</protein>
<dbReference type="GO" id="GO:0005524">
    <property type="term" value="F:ATP binding"/>
    <property type="evidence" value="ECO:0007669"/>
    <property type="project" value="UniProtKB-KW"/>
</dbReference>
<feature type="domain" description="ABC transmembrane type-1" evidence="7">
    <location>
        <begin position="113"/>
        <end position="388"/>
    </location>
</feature>
<feature type="transmembrane region" description="Helical" evidence="6">
    <location>
        <begin position="108"/>
        <end position="129"/>
    </location>
</feature>
<dbReference type="PANTHER" id="PTHR24223:SF447">
    <property type="entry name" value="MULTIDRUG RESISTANCE-ASSOCIATED PROTEIN 5"/>
    <property type="match status" value="1"/>
</dbReference>
<evidence type="ECO:0000256" key="5">
    <source>
        <dbReference type="ARBA" id="ARBA00023136"/>
    </source>
</evidence>
<sequence length="591" mass="67127">MGKLRVSRPSLRHDRELVREQIKFATRNWTHPVDKAGWWSFATFSWMTRLMYSSYRQPLQMTSIPRLSHKEACRVNSDVLEQLWTKEMALKSDPKFSRVLWLHSRKSILITTIVFLVAIILGFCSTVILVKRVLDWASDKDGTLLDGSIRVTLLIICEFCRVFFFTLTWALSYRTAIRLKTSCMGMIYRKLFRLSDMSDKNAAKIVNLISSDCHTIYEVVVSTQVAIGGPIILTLGAIYICYELGFISLVGMAVFPASYPIQWLLAKASANMRKKSINVRDTRIMYLTQALHSLKFLKMFAWEKHFARLINESRSIERVFLLKSQFLHSFSVVLSPMLPHIGAITTFLLYIQAGNELTPAQGFTALFLFSLFAYATRTISRLLELGHQFRIATRRLEEVLARPETHSEVPYNLQDDTDDAIRLERVCIGRRGSSNNPSWQDSDEALLTTSETDGSVIFGDISLTVKKGRFIGICGLVGSGKTTFFEALSGSIPVERGHLNVFGRIAYVPQEPWVFKGKLRDNVLFGEVFEPVWYYNVISSCCLVNDFGNFGQGDMTDTKDNGGNLSGGQKQRISLARALYHLPSREVFLLD</sequence>
<dbReference type="PANTHER" id="PTHR24223">
    <property type="entry name" value="ATP-BINDING CASSETTE SUB-FAMILY C"/>
    <property type="match status" value="1"/>
</dbReference>
<feature type="transmembrane region" description="Helical" evidence="6">
    <location>
        <begin position="246"/>
        <end position="266"/>
    </location>
</feature>
<reference evidence="8" key="1">
    <citation type="submission" date="2021-06" db="EMBL/GenBank/DDBJ databases">
        <authorList>
            <person name="Hodson N. C."/>
            <person name="Mongue J. A."/>
            <person name="Jaron S. K."/>
        </authorList>
    </citation>
    <scope>NUCLEOTIDE SEQUENCE</scope>
</reference>
<evidence type="ECO:0000259" key="7">
    <source>
        <dbReference type="PROSITE" id="PS50929"/>
    </source>
</evidence>
<keyword evidence="5 6" id="KW-0472">Membrane</keyword>
<evidence type="ECO:0000256" key="2">
    <source>
        <dbReference type="ARBA" id="ARBA00022741"/>
    </source>
</evidence>
<keyword evidence="1 6" id="KW-0812">Transmembrane</keyword>
<evidence type="ECO:0000256" key="4">
    <source>
        <dbReference type="ARBA" id="ARBA00022989"/>
    </source>
</evidence>
<feature type="non-terminal residue" evidence="8">
    <location>
        <position position="1"/>
    </location>
</feature>
<dbReference type="OrthoDB" id="6500128at2759"/>
<keyword evidence="3" id="KW-0067">ATP-binding</keyword>
<feature type="transmembrane region" description="Helical" evidence="6">
    <location>
        <begin position="219"/>
        <end position="240"/>
    </location>
</feature>
<feature type="transmembrane region" description="Helical" evidence="6">
    <location>
        <begin position="149"/>
        <end position="171"/>
    </location>
</feature>
<dbReference type="AlphaFoldDB" id="A0A8J2JFH4"/>
<evidence type="ECO:0000313" key="9">
    <source>
        <dbReference type="Proteomes" id="UP000708208"/>
    </source>
</evidence>
<evidence type="ECO:0000313" key="8">
    <source>
        <dbReference type="EMBL" id="CAG7718691.1"/>
    </source>
</evidence>
<evidence type="ECO:0000256" key="3">
    <source>
        <dbReference type="ARBA" id="ARBA00022840"/>
    </source>
</evidence>
<dbReference type="Pfam" id="PF00005">
    <property type="entry name" value="ABC_tran"/>
    <property type="match status" value="1"/>
</dbReference>
<evidence type="ECO:0000256" key="6">
    <source>
        <dbReference type="SAM" id="Phobius"/>
    </source>
</evidence>
<dbReference type="InterPro" id="IPR011527">
    <property type="entry name" value="ABC1_TM_dom"/>
</dbReference>
<keyword evidence="4 6" id="KW-1133">Transmembrane helix</keyword>
<dbReference type="InterPro" id="IPR003439">
    <property type="entry name" value="ABC_transporter-like_ATP-bd"/>
</dbReference>
<dbReference type="GO" id="GO:0016020">
    <property type="term" value="C:membrane"/>
    <property type="evidence" value="ECO:0007669"/>
    <property type="project" value="InterPro"/>
</dbReference>
<keyword evidence="9" id="KW-1185">Reference proteome</keyword>
<feature type="transmembrane region" description="Helical" evidence="6">
    <location>
        <begin position="326"/>
        <end position="351"/>
    </location>
</feature>
<dbReference type="CDD" id="cd18592">
    <property type="entry name" value="ABC_6TM_MRP5_8_9_D1"/>
    <property type="match status" value="1"/>
</dbReference>
<name>A0A8J2JFH4_9HEXA</name>
<dbReference type="GO" id="GO:0016887">
    <property type="term" value="F:ATP hydrolysis activity"/>
    <property type="evidence" value="ECO:0007669"/>
    <property type="project" value="InterPro"/>
</dbReference>
<dbReference type="InterPro" id="IPR050173">
    <property type="entry name" value="ABC_transporter_C-like"/>
</dbReference>
<proteinExistence type="predicted"/>
<gene>
    <name evidence="8" type="ORF">AFUS01_LOCUS8065</name>
</gene>
<dbReference type="GO" id="GO:0140359">
    <property type="term" value="F:ABC-type transporter activity"/>
    <property type="evidence" value="ECO:0007669"/>
    <property type="project" value="InterPro"/>
</dbReference>
<evidence type="ECO:0000256" key="1">
    <source>
        <dbReference type="ARBA" id="ARBA00022692"/>
    </source>
</evidence>
<dbReference type="PROSITE" id="PS50929">
    <property type="entry name" value="ABC_TM1F"/>
    <property type="match status" value="1"/>
</dbReference>
<accession>A0A8J2JFH4</accession>